<name>C0PL92_MAIZE</name>
<sequence>MQCVSPLPSYLLEYKTTPSANTTSMNAYECNAYVLCLHTSKGMKPHRTPPRATYDAKLYRYGRTIGHDKTSDASESCNVYGMLHLSIYFTSFTYNTTSNNTSFTFRQYNLR</sequence>
<reference evidence="1" key="2">
    <citation type="submission" date="2012-06" db="EMBL/GenBank/DDBJ databases">
        <authorList>
            <person name="Yu Y."/>
            <person name="Currie J."/>
            <person name="Lomeli R."/>
            <person name="Angelova A."/>
            <person name="Collura K."/>
            <person name="Wissotski M."/>
            <person name="Campos D."/>
            <person name="Kudrna D."/>
            <person name="Golser W."/>
            <person name="Ashely E."/>
            <person name="Descour A."/>
            <person name="Fernandes J."/>
            <person name="Soderlund C."/>
            <person name="Walbot V."/>
        </authorList>
    </citation>
    <scope>NUCLEOTIDE SEQUENCE</scope>
    <source>
        <strain evidence="1">B73</strain>
    </source>
</reference>
<dbReference type="AlphaFoldDB" id="C0PL92"/>
<organism evidence="1">
    <name type="scientific">Zea mays</name>
    <name type="common">Maize</name>
    <dbReference type="NCBI Taxonomy" id="4577"/>
    <lineage>
        <taxon>Eukaryota</taxon>
        <taxon>Viridiplantae</taxon>
        <taxon>Streptophyta</taxon>
        <taxon>Embryophyta</taxon>
        <taxon>Tracheophyta</taxon>
        <taxon>Spermatophyta</taxon>
        <taxon>Magnoliopsida</taxon>
        <taxon>Liliopsida</taxon>
        <taxon>Poales</taxon>
        <taxon>Poaceae</taxon>
        <taxon>PACMAD clade</taxon>
        <taxon>Panicoideae</taxon>
        <taxon>Andropogonodae</taxon>
        <taxon>Andropogoneae</taxon>
        <taxon>Tripsacinae</taxon>
        <taxon>Zea</taxon>
    </lineage>
</organism>
<dbReference type="EMBL" id="BT069061">
    <property type="protein sequence ID" value="ACN35958.1"/>
    <property type="molecule type" value="mRNA"/>
</dbReference>
<reference evidence="1" key="1">
    <citation type="journal article" date="2009" name="PLoS Genet.">
        <title>Sequencing, mapping, and analysis of 27,455 maize full-length cDNAs.</title>
        <authorList>
            <person name="Soderlund C."/>
            <person name="Descour A."/>
            <person name="Kudrna D."/>
            <person name="Bomhoff M."/>
            <person name="Boyd L."/>
            <person name="Currie J."/>
            <person name="Angelova A."/>
            <person name="Collura K."/>
            <person name="Wissotski M."/>
            <person name="Ashley E."/>
            <person name="Morrow D."/>
            <person name="Fernandes J."/>
            <person name="Walbot V."/>
            <person name="Yu Y."/>
        </authorList>
    </citation>
    <scope>NUCLEOTIDE SEQUENCE</scope>
    <source>
        <strain evidence="1">B73</strain>
    </source>
</reference>
<accession>C0PL92</accession>
<evidence type="ECO:0000313" key="1">
    <source>
        <dbReference type="EMBL" id="ACN35958.1"/>
    </source>
</evidence>
<protein>
    <submittedName>
        <fullName evidence="1">Uncharacterized protein</fullName>
    </submittedName>
</protein>
<proteinExistence type="evidence at transcript level"/>